<accession>A0A1I6ZKB2</accession>
<evidence type="ECO:0000256" key="5">
    <source>
        <dbReference type="ARBA" id="ARBA00022989"/>
    </source>
</evidence>
<comment type="subcellular location">
    <subcellularLocation>
        <location evidence="1">Cell membrane</location>
        <topology evidence="1">Multi-pass membrane protein</topology>
    </subcellularLocation>
</comment>
<dbReference type="PROSITE" id="PS01348">
    <property type="entry name" value="MRAY_2"/>
    <property type="match status" value="1"/>
</dbReference>
<evidence type="ECO:0000313" key="10">
    <source>
        <dbReference type="Proteomes" id="UP000236454"/>
    </source>
</evidence>
<dbReference type="Proteomes" id="UP000236454">
    <property type="component" value="Unassembled WGS sequence"/>
</dbReference>
<protein>
    <submittedName>
        <fullName evidence="9">UDP-N-acetylmuramyl pentapeptide phosphotransferase/UDP-N-acetylglucosamine-1-phosphate transferase</fullName>
    </submittedName>
</protein>
<keyword evidence="7" id="KW-0479">Metal-binding</keyword>
<dbReference type="GO" id="GO:0016780">
    <property type="term" value="F:phosphotransferase activity, for other substituted phosphate groups"/>
    <property type="evidence" value="ECO:0007669"/>
    <property type="project" value="InterPro"/>
</dbReference>
<dbReference type="OrthoDB" id="9783652at2"/>
<dbReference type="PANTHER" id="PTHR22926">
    <property type="entry name" value="PHOSPHO-N-ACETYLMURAMOYL-PENTAPEPTIDE-TRANSFERASE"/>
    <property type="match status" value="1"/>
</dbReference>
<reference evidence="9 10" key="1">
    <citation type="submission" date="2016-10" db="EMBL/GenBank/DDBJ databases">
        <authorList>
            <person name="de Groot N.N."/>
        </authorList>
    </citation>
    <scope>NUCLEOTIDE SEQUENCE [LARGE SCALE GENOMIC DNA]</scope>
    <source>
        <strain evidence="9 10">CGMCC 1.7005</strain>
    </source>
</reference>
<dbReference type="GO" id="GO:0005886">
    <property type="term" value="C:plasma membrane"/>
    <property type="evidence" value="ECO:0007669"/>
    <property type="project" value="UniProtKB-SubCell"/>
</dbReference>
<evidence type="ECO:0000256" key="8">
    <source>
        <dbReference type="SAM" id="Phobius"/>
    </source>
</evidence>
<dbReference type="GO" id="GO:0071555">
    <property type="term" value="P:cell wall organization"/>
    <property type="evidence" value="ECO:0007669"/>
    <property type="project" value="TreeGrafter"/>
</dbReference>
<feature type="transmembrane region" description="Helical" evidence="8">
    <location>
        <begin position="50"/>
        <end position="69"/>
    </location>
</feature>
<keyword evidence="2" id="KW-1003">Cell membrane</keyword>
<feature type="transmembrane region" description="Helical" evidence="8">
    <location>
        <begin position="6"/>
        <end position="29"/>
    </location>
</feature>
<feature type="transmembrane region" description="Helical" evidence="8">
    <location>
        <begin position="75"/>
        <end position="94"/>
    </location>
</feature>
<evidence type="ECO:0000256" key="6">
    <source>
        <dbReference type="ARBA" id="ARBA00023136"/>
    </source>
</evidence>
<evidence type="ECO:0000256" key="1">
    <source>
        <dbReference type="ARBA" id="ARBA00004651"/>
    </source>
</evidence>
<dbReference type="InterPro" id="IPR000715">
    <property type="entry name" value="Glycosyl_transferase_4"/>
</dbReference>
<feature type="transmembrane region" description="Helical" evidence="8">
    <location>
        <begin position="305"/>
        <end position="324"/>
    </location>
</feature>
<keyword evidence="7" id="KW-0460">Magnesium</keyword>
<dbReference type="RefSeq" id="WP_090247679.1">
    <property type="nucleotide sequence ID" value="NZ_FPAS01000002.1"/>
</dbReference>
<feature type="transmembrane region" description="Helical" evidence="8">
    <location>
        <begin position="255"/>
        <end position="273"/>
    </location>
</feature>
<dbReference type="CDD" id="cd06853">
    <property type="entry name" value="GT_WecA_like"/>
    <property type="match status" value="1"/>
</dbReference>
<keyword evidence="3 9" id="KW-0808">Transferase</keyword>
<dbReference type="InterPro" id="IPR018480">
    <property type="entry name" value="PNAcMuramoyl-5peptid_Trfase_CS"/>
</dbReference>
<dbReference type="EMBL" id="FPAS01000002">
    <property type="protein sequence ID" value="SFT63105.1"/>
    <property type="molecule type" value="Genomic_DNA"/>
</dbReference>
<feature type="transmembrane region" description="Helical" evidence="8">
    <location>
        <begin position="215"/>
        <end position="235"/>
    </location>
</feature>
<evidence type="ECO:0000256" key="3">
    <source>
        <dbReference type="ARBA" id="ARBA00022679"/>
    </source>
</evidence>
<dbReference type="GO" id="GO:0009103">
    <property type="term" value="P:lipopolysaccharide biosynthetic process"/>
    <property type="evidence" value="ECO:0007669"/>
    <property type="project" value="TreeGrafter"/>
</dbReference>
<dbReference type="STRING" id="477690.SAMN05216474_1431"/>
<name>A0A1I6ZKB2_9FLAO</name>
<feature type="transmembrane region" description="Helical" evidence="8">
    <location>
        <begin position="189"/>
        <end position="208"/>
    </location>
</feature>
<feature type="transmembrane region" description="Helical" evidence="8">
    <location>
        <begin position="139"/>
        <end position="158"/>
    </location>
</feature>
<evidence type="ECO:0000256" key="2">
    <source>
        <dbReference type="ARBA" id="ARBA00022475"/>
    </source>
</evidence>
<dbReference type="GO" id="GO:0044038">
    <property type="term" value="P:cell wall macromolecule biosynthetic process"/>
    <property type="evidence" value="ECO:0007669"/>
    <property type="project" value="TreeGrafter"/>
</dbReference>
<feature type="binding site" evidence="7">
    <location>
        <position position="157"/>
    </location>
    <ligand>
        <name>Mg(2+)</name>
        <dbReference type="ChEBI" id="CHEBI:18420"/>
    </ligand>
</feature>
<sequence>MTYQELFYYLGLFAGSFTLTFLLVPKISLVMNAKKILDDPNDRSSHKKAVPNLGGIAFYIVLMLSFFFVDKQDQYNTIITILPGITILFILGLKDDLVALSPRTKLGGQFLASLFLVSQAQFKIYNFHGFLGIHEVPEIVAILVSVFLVLAIINAFNLIDGIDGLASIVALIIFGSFAAAFFYVGNAFLGSICFVMWGSLIAFLRYNLSSEKKIFMGDTGSMLLGFVIAIMSIRFVDLMNYDTSSLILRKYNVPYILLAVLIVPFFDTLRVFVIRLMNKRGPFSPDRNHIHHLLIDFRAMSHVRASIWIGLCNLVIIILFTYFATFFNQWFMFLGTSVLCVCAVVYFFLINKNREAMRVKVKMRKKS</sequence>
<keyword evidence="10" id="KW-1185">Reference proteome</keyword>
<feature type="binding site" evidence="7">
    <location>
        <position position="218"/>
    </location>
    <ligand>
        <name>Mg(2+)</name>
        <dbReference type="ChEBI" id="CHEBI:18420"/>
    </ligand>
</feature>
<keyword evidence="4 8" id="KW-0812">Transmembrane</keyword>
<keyword evidence="5 8" id="KW-1133">Transmembrane helix</keyword>
<organism evidence="9 10">
    <name type="scientific">Lishizhenia tianjinensis</name>
    <dbReference type="NCBI Taxonomy" id="477690"/>
    <lineage>
        <taxon>Bacteria</taxon>
        <taxon>Pseudomonadati</taxon>
        <taxon>Bacteroidota</taxon>
        <taxon>Flavobacteriia</taxon>
        <taxon>Flavobacteriales</taxon>
        <taxon>Crocinitomicaceae</taxon>
        <taxon>Lishizhenia</taxon>
    </lineage>
</organism>
<gene>
    <name evidence="9" type="ORF">SAMN05216474_1431</name>
</gene>
<comment type="cofactor">
    <cofactor evidence="7">
        <name>Mg(2+)</name>
        <dbReference type="ChEBI" id="CHEBI:18420"/>
    </cofactor>
</comment>
<dbReference type="GO" id="GO:0046872">
    <property type="term" value="F:metal ion binding"/>
    <property type="evidence" value="ECO:0007669"/>
    <property type="project" value="UniProtKB-KW"/>
</dbReference>
<evidence type="ECO:0000313" key="9">
    <source>
        <dbReference type="EMBL" id="SFT63105.1"/>
    </source>
</evidence>
<dbReference type="AlphaFoldDB" id="A0A1I6ZKB2"/>
<dbReference type="PANTHER" id="PTHR22926:SF3">
    <property type="entry name" value="UNDECAPRENYL-PHOSPHATE ALPHA-N-ACETYLGLUCOSAMINYL 1-PHOSPHATE TRANSFERASE"/>
    <property type="match status" value="1"/>
</dbReference>
<evidence type="ECO:0000256" key="4">
    <source>
        <dbReference type="ARBA" id="ARBA00022692"/>
    </source>
</evidence>
<keyword evidence="6 8" id="KW-0472">Membrane</keyword>
<feature type="transmembrane region" description="Helical" evidence="8">
    <location>
        <begin position="165"/>
        <end position="183"/>
    </location>
</feature>
<proteinExistence type="predicted"/>
<evidence type="ECO:0000256" key="7">
    <source>
        <dbReference type="PIRSR" id="PIRSR600715-1"/>
    </source>
</evidence>
<dbReference type="Pfam" id="PF00953">
    <property type="entry name" value="Glycos_transf_4"/>
    <property type="match status" value="1"/>
</dbReference>
<feature type="transmembrane region" description="Helical" evidence="8">
    <location>
        <begin position="330"/>
        <end position="350"/>
    </location>
</feature>